<dbReference type="EMBL" id="QBLH01000435">
    <property type="protein sequence ID" value="TGZ55545.1"/>
    <property type="molecule type" value="Genomic_DNA"/>
</dbReference>
<keyword evidence="2" id="KW-1185">Reference proteome</keyword>
<evidence type="ECO:0000313" key="1">
    <source>
        <dbReference type="EMBL" id="TGZ55545.1"/>
    </source>
</evidence>
<organism evidence="1 2">
    <name type="scientific">Temnothorax longispinosus</name>
    <dbReference type="NCBI Taxonomy" id="300112"/>
    <lineage>
        <taxon>Eukaryota</taxon>
        <taxon>Metazoa</taxon>
        <taxon>Ecdysozoa</taxon>
        <taxon>Arthropoda</taxon>
        <taxon>Hexapoda</taxon>
        <taxon>Insecta</taxon>
        <taxon>Pterygota</taxon>
        <taxon>Neoptera</taxon>
        <taxon>Endopterygota</taxon>
        <taxon>Hymenoptera</taxon>
        <taxon>Apocrita</taxon>
        <taxon>Aculeata</taxon>
        <taxon>Formicoidea</taxon>
        <taxon>Formicidae</taxon>
        <taxon>Myrmicinae</taxon>
        <taxon>Temnothorax</taxon>
    </lineage>
</organism>
<reference evidence="1 2" key="1">
    <citation type="journal article" date="2019" name="Philos. Trans. R. Soc. Lond., B, Biol. Sci.">
        <title>Ant behaviour and brain gene expression of defending hosts depend on the ecological success of the intruding social parasite.</title>
        <authorList>
            <person name="Kaur R."/>
            <person name="Stoldt M."/>
            <person name="Jongepier E."/>
            <person name="Feldmeyer B."/>
            <person name="Menzel F."/>
            <person name="Bornberg-Bauer E."/>
            <person name="Foitzik S."/>
        </authorList>
    </citation>
    <scope>NUCLEOTIDE SEQUENCE [LARGE SCALE GENOMIC DNA]</scope>
    <source>
        <tissue evidence="1">Whole body</tissue>
    </source>
</reference>
<sequence length="161" mass="18281">MLSARRKIAADLFKIGRVKPFPARAMSSRTRNWALSARQIVWTTDSVEYGDTRRTPLEDRNISDLFQFCDNLEKEDFEDNLDRGGNSEIVHSPMRYSNRGERSALRGRWKISRGQGIAFLRDLAQRSLGNFMATTCASARDGETRDVIVGAILNPEDQRIG</sequence>
<dbReference type="AlphaFoldDB" id="A0A4S2KZ74"/>
<evidence type="ECO:0000313" key="2">
    <source>
        <dbReference type="Proteomes" id="UP000310200"/>
    </source>
</evidence>
<name>A0A4S2KZ74_9HYME</name>
<protein>
    <submittedName>
        <fullName evidence="1">Uncharacterized protein</fullName>
    </submittedName>
</protein>
<dbReference type="Proteomes" id="UP000310200">
    <property type="component" value="Unassembled WGS sequence"/>
</dbReference>
<proteinExistence type="predicted"/>
<gene>
    <name evidence="1" type="ORF">DBV15_12057</name>
</gene>
<comment type="caution">
    <text evidence="1">The sequence shown here is derived from an EMBL/GenBank/DDBJ whole genome shotgun (WGS) entry which is preliminary data.</text>
</comment>
<accession>A0A4S2KZ74</accession>